<dbReference type="InterPro" id="IPR050205">
    <property type="entry name" value="CDPK_Ser/Thr_kinases"/>
</dbReference>
<evidence type="ECO:0000256" key="6">
    <source>
        <dbReference type="ARBA" id="ARBA00022777"/>
    </source>
</evidence>
<keyword evidence="12" id="KW-1185">Reference proteome</keyword>
<keyword evidence="7" id="KW-0067">ATP-binding</keyword>
<evidence type="ECO:0000256" key="7">
    <source>
        <dbReference type="ARBA" id="ARBA00022840"/>
    </source>
</evidence>
<keyword evidence="4" id="KW-0808">Transferase</keyword>
<evidence type="ECO:0000313" key="12">
    <source>
        <dbReference type="Proteomes" id="UP000515125"/>
    </source>
</evidence>
<name>A0A6P6RRW6_9EIME</name>
<dbReference type="PANTHER" id="PTHR24349">
    <property type="entry name" value="SERINE/THREONINE-PROTEIN KINASE"/>
    <property type="match status" value="1"/>
</dbReference>
<dbReference type="SUPFAM" id="SSF47473">
    <property type="entry name" value="EF-hand"/>
    <property type="match status" value="1"/>
</dbReference>
<dbReference type="RefSeq" id="XP_026190546.1">
    <property type="nucleotide sequence ID" value="XM_026334761.1"/>
</dbReference>
<evidence type="ECO:0000256" key="1">
    <source>
        <dbReference type="ARBA" id="ARBA00001946"/>
    </source>
</evidence>
<dbReference type="Gene3D" id="3.30.200.20">
    <property type="entry name" value="Phosphorylase Kinase, domain 1"/>
    <property type="match status" value="1"/>
</dbReference>
<evidence type="ECO:0000313" key="13">
    <source>
        <dbReference type="RefSeq" id="XP_026190546.1"/>
    </source>
</evidence>
<comment type="similarity">
    <text evidence="8">Belongs to the protein kinase superfamily. Ser/Thr protein kinase family. CDPK subfamily.</text>
</comment>
<protein>
    <submittedName>
        <fullName evidence="13">Probable myosin light chain kinase DDB_G0275057</fullName>
    </submittedName>
</protein>
<dbReference type="PROSITE" id="PS50222">
    <property type="entry name" value="EF_HAND_2"/>
    <property type="match status" value="1"/>
</dbReference>
<evidence type="ECO:0000259" key="10">
    <source>
        <dbReference type="PROSITE" id="PS50011"/>
    </source>
</evidence>
<reference evidence="13" key="1">
    <citation type="submission" date="2025-08" db="UniProtKB">
        <authorList>
            <consortium name="RefSeq"/>
        </authorList>
    </citation>
    <scope>IDENTIFICATION</scope>
</reference>
<evidence type="ECO:0000256" key="8">
    <source>
        <dbReference type="ARBA" id="ARBA00024334"/>
    </source>
</evidence>
<dbReference type="Pfam" id="PF00069">
    <property type="entry name" value="Pkinase"/>
    <property type="match status" value="1"/>
</dbReference>
<feature type="region of interest" description="Disordered" evidence="9">
    <location>
        <begin position="1"/>
        <end position="35"/>
    </location>
</feature>
<sequence>MGANQSLQHLRGREVPSASLSRIKGTQTETKASQTHTTLISYVTQQVQESVIKYTSRLMNDNIGNAYNFDFVFLRRENAGRVCRVTCRRSGRKAEVLLKRKHLEDPSQLESIKKEVEIWLSLDHPHIARLLDVFEDESGVYLVSEFCPGGSLYDYLASLQKCPEEVSRQLVLQMVKAIGFLQGRGIVHRDLRLESWQLTNSGDLSCLKLYGLSHCTRWRNKEGRLNAACGILIYTSPDVLLGRYTEACDMWSLGVIAYQLLCGRPPFQGSRQDIIRQILSGAVNMQHLEKAGVSEEASSFVMQLLTISPQLRWFANSGALRRASLLMCAYCLNSDQCESVGKLFAAASHSSSGCLTLEDLRRTLQRAQLEPLVDEEVEEIFEALDISKDSEITFSVFAAAQIGSLIEPEESLLKAAFAKLDADRDGRLSLDDCRRALGDPLFSQSIASALSQEEDEDGHLSYSSFAALIREKDKPPPHRDFRSRGRDVRSPVSGRSPQDLPISKRASVHTSADLQSAGAFCSKLHHNSFPQPTSVGASFLHTQIAAQSDEGNQRHSGLLRTEGPRLTTAPARVASGPPAV</sequence>
<dbReference type="InterPro" id="IPR000719">
    <property type="entry name" value="Prot_kinase_dom"/>
</dbReference>
<proteinExistence type="inferred from homology"/>
<feature type="domain" description="EF-hand" evidence="11">
    <location>
        <begin position="408"/>
        <end position="443"/>
    </location>
</feature>
<dbReference type="Gene3D" id="1.10.510.10">
    <property type="entry name" value="Transferase(Phosphotransferase) domain 1"/>
    <property type="match status" value="1"/>
</dbReference>
<dbReference type="Proteomes" id="UP000515125">
    <property type="component" value="Unplaced"/>
</dbReference>
<organism evidence="12 13">
    <name type="scientific">Cyclospora cayetanensis</name>
    <dbReference type="NCBI Taxonomy" id="88456"/>
    <lineage>
        <taxon>Eukaryota</taxon>
        <taxon>Sar</taxon>
        <taxon>Alveolata</taxon>
        <taxon>Apicomplexa</taxon>
        <taxon>Conoidasida</taxon>
        <taxon>Coccidia</taxon>
        <taxon>Eucoccidiorida</taxon>
        <taxon>Eimeriorina</taxon>
        <taxon>Eimeriidae</taxon>
        <taxon>Cyclospora</taxon>
    </lineage>
</organism>
<dbReference type="GO" id="GO:0004674">
    <property type="term" value="F:protein serine/threonine kinase activity"/>
    <property type="evidence" value="ECO:0007669"/>
    <property type="project" value="UniProtKB-KW"/>
</dbReference>
<dbReference type="PROSITE" id="PS50011">
    <property type="entry name" value="PROTEIN_KINASE_DOM"/>
    <property type="match status" value="1"/>
</dbReference>
<keyword evidence="3" id="KW-0723">Serine/threonine-protein kinase</keyword>
<dbReference type="OrthoDB" id="40902at2759"/>
<accession>A0A6P6RRW6</accession>
<comment type="subunit">
    <text evidence="2">Monomer.</text>
</comment>
<dbReference type="AlphaFoldDB" id="A0A6P6RRW6"/>
<keyword evidence="5" id="KW-0547">Nucleotide-binding</keyword>
<comment type="cofactor">
    <cofactor evidence="1">
        <name>Mg(2+)</name>
        <dbReference type="ChEBI" id="CHEBI:18420"/>
    </cofactor>
</comment>
<feature type="region of interest" description="Disordered" evidence="9">
    <location>
        <begin position="548"/>
        <end position="580"/>
    </location>
</feature>
<dbReference type="InterPro" id="IPR011009">
    <property type="entry name" value="Kinase-like_dom_sf"/>
</dbReference>
<evidence type="ECO:0000256" key="9">
    <source>
        <dbReference type="SAM" id="MobiDB-lite"/>
    </source>
</evidence>
<feature type="compositionally biased region" description="Polar residues" evidence="9">
    <location>
        <begin position="18"/>
        <end position="35"/>
    </location>
</feature>
<evidence type="ECO:0000256" key="2">
    <source>
        <dbReference type="ARBA" id="ARBA00011245"/>
    </source>
</evidence>
<dbReference type="Gene3D" id="1.10.238.10">
    <property type="entry name" value="EF-hand"/>
    <property type="match status" value="1"/>
</dbReference>
<dbReference type="FunFam" id="1.10.510.10:FF:000571">
    <property type="entry name" value="Maternal embryonic leucine zipper kinase"/>
    <property type="match status" value="1"/>
</dbReference>
<evidence type="ECO:0000256" key="4">
    <source>
        <dbReference type="ARBA" id="ARBA00022679"/>
    </source>
</evidence>
<dbReference type="GeneID" id="34621811"/>
<evidence type="ECO:0000256" key="5">
    <source>
        <dbReference type="ARBA" id="ARBA00022741"/>
    </source>
</evidence>
<dbReference type="SUPFAM" id="SSF56112">
    <property type="entry name" value="Protein kinase-like (PK-like)"/>
    <property type="match status" value="1"/>
</dbReference>
<evidence type="ECO:0000256" key="3">
    <source>
        <dbReference type="ARBA" id="ARBA00022527"/>
    </source>
</evidence>
<feature type="compositionally biased region" description="Basic and acidic residues" evidence="9">
    <location>
        <begin position="473"/>
        <end position="489"/>
    </location>
</feature>
<feature type="region of interest" description="Disordered" evidence="9">
    <location>
        <begin position="473"/>
        <end position="508"/>
    </location>
</feature>
<dbReference type="InterPro" id="IPR002048">
    <property type="entry name" value="EF_hand_dom"/>
</dbReference>
<dbReference type="GO" id="GO:0005509">
    <property type="term" value="F:calcium ion binding"/>
    <property type="evidence" value="ECO:0007669"/>
    <property type="project" value="InterPro"/>
</dbReference>
<dbReference type="GO" id="GO:0005524">
    <property type="term" value="F:ATP binding"/>
    <property type="evidence" value="ECO:0007669"/>
    <property type="project" value="UniProtKB-KW"/>
</dbReference>
<dbReference type="SMART" id="SM00054">
    <property type="entry name" value="EFh"/>
    <property type="match status" value="2"/>
</dbReference>
<dbReference type="Pfam" id="PF13499">
    <property type="entry name" value="EF-hand_7"/>
    <property type="match status" value="1"/>
</dbReference>
<evidence type="ECO:0000259" key="11">
    <source>
        <dbReference type="PROSITE" id="PS50222"/>
    </source>
</evidence>
<gene>
    <name evidence="13" type="primary">LOC34621811</name>
</gene>
<dbReference type="InterPro" id="IPR011992">
    <property type="entry name" value="EF-hand-dom_pair"/>
</dbReference>
<keyword evidence="6 13" id="KW-0418">Kinase</keyword>
<feature type="domain" description="Protein kinase" evidence="10">
    <location>
        <begin position="71"/>
        <end position="326"/>
    </location>
</feature>